<keyword evidence="1" id="KW-1133">Transmembrane helix</keyword>
<feature type="transmembrane region" description="Helical" evidence="1">
    <location>
        <begin position="320"/>
        <end position="342"/>
    </location>
</feature>
<reference evidence="2" key="1">
    <citation type="journal article" date="2013" name="PLoS ONE">
        <title>Metagenomic insights into the carbohydrate-active enzymes carried by the microorganisms adhering to solid digesta in the rumen of cows.</title>
        <authorList>
            <person name="Wang L."/>
            <person name="Hatem A."/>
            <person name="Catalyurek U.V."/>
            <person name="Morrison M."/>
            <person name="Yu Z."/>
        </authorList>
    </citation>
    <scope>NUCLEOTIDE SEQUENCE</scope>
</reference>
<protein>
    <submittedName>
        <fullName evidence="2">Teichoic acid/polysaccharide glycosyl transferase</fullName>
    </submittedName>
</protein>
<dbReference type="GO" id="GO:0016740">
    <property type="term" value="F:transferase activity"/>
    <property type="evidence" value="ECO:0007669"/>
    <property type="project" value="UniProtKB-KW"/>
</dbReference>
<feature type="transmembrane region" description="Helical" evidence="1">
    <location>
        <begin position="211"/>
        <end position="233"/>
    </location>
</feature>
<keyword evidence="1" id="KW-0472">Membrane</keyword>
<feature type="transmembrane region" description="Helical" evidence="1">
    <location>
        <begin position="296"/>
        <end position="314"/>
    </location>
</feature>
<feature type="transmembrane region" description="Helical" evidence="1">
    <location>
        <begin position="116"/>
        <end position="134"/>
    </location>
</feature>
<name>W0FMW9_9BACT</name>
<organism evidence="2">
    <name type="scientific">uncultured bacterium Contig46</name>
    <dbReference type="NCBI Taxonomy" id="1393580"/>
    <lineage>
        <taxon>Bacteria</taxon>
        <taxon>environmental samples</taxon>
    </lineage>
</organism>
<feature type="transmembrane region" description="Helical" evidence="1">
    <location>
        <begin position="171"/>
        <end position="204"/>
    </location>
</feature>
<sequence length="508" mass="56648">MVLSARSSGMLRALFACLASFSILAVCTKSSFLYPMNDWVDVNCFFTVGRGILHGLVPYRDLYEQKGPLIYYLFALAGQISESSFLGVYLLEGMCFAWFVYLGGRIAETLSEWKEAFWPSAALLALLVPVTPAFSHGASAEEFFLPVLELGLYLVLKAMHEKKPLTDRQGFALGLCVAAALWTKYTFCGLFAGLAIAVMSWYLFSGKAGQLPCLILFFLLGCLVLSAAVIGWFTVKGALPELWQAYFVNNLSQYSHNIRGGHYDMPLPNLLNNLPWSIPGTLGLAWLAVNPRKHGWEAMAAWLGAGCLFVFTYWNGRRYPYYALVMASFTPPGLAAAASLTVRLTKNTKPGIRRIVSGALGCVLLLAGPIAAFRTSSNTYLMNVRKEEMPQYRFTEIIRQSNDRSLLNYGFLDGGFYFAAGVQPAIPWFCTLNIDLPEAEKSLQECIRQGKTAFVVTRSKKLNNEKYELTDEADLVFEGRNWHYFLYRKKIEAEPDYSLNPADFSGSD</sequence>
<proteinExistence type="predicted"/>
<dbReference type="AlphaFoldDB" id="W0FMW9"/>
<feature type="transmembrane region" description="Helical" evidence="1">
    <location>
        <begin position="69"/>
        <end position="101"/>
    </location>
</feature>
<evidence type="ECO:0000256" key="1">
    <source>
        <dbReference type="SAM" id="Phobius"/>
    </source>
</evidence>
<dbReference type="EMBL" id="KC246785">
    <property type="protein sequence ID" value="AHF24132.1"/>
    <property type="molecule type" value="Genomic_DNA"/>
</dbReference>
<keyword evidence="2" id="KW-0808">Transferase</keyword>
<accession>W0FMW9</accession>
<feature type="transmembrane region" description="Helical" evidence="1">
    <location>
        <begin position="354"/>
        <end position="373"/>
    </location>
</feature>
<keyword evidence="1" id="KW-0812">Transmembrane</keyword>
<evidence type="ECO:0000313" key="2">
    <source>
        <dbReference type="EMBL" id="AHF24132.1"/>
    </source>
</evidence>